<reference evidence="2 3" key="1">
    <citation type="journal article" date="2013" name="PLoS Genet.">
        <title>A gene transfer agent and a dynamic repertoire of secretion systems hold the keys to the explosive radiation of the emerging pathogen Bartonella.</title>
        <authorList>
            <person name="Guy L."/>
            <person name="Nystedt B."/>
            <person name="Toft C."/>
            <person name="Zaremba-Niedzwiedzka K."/>
            <person name="Berglund E.C."/>
            <person name="Granberg F."/>
            <person name="Naslund K."/>
            <person name="Eriksson A.S."/>
            <person name="Andersson S.G."/>
        </authorList>
    </citation>
    <scope>NUCLEOTIDE SEQUENCE [LARGE SCALE GENOMIC DNA]</scope>
    <source>
        <strain evidence="3">m02</strain>
    </source>
</reference>
<evidence type="ECO:0000256" key="1">
    <source>
        <dbReference type="SAM" id="Phobius"/>
    </source>
</evidence>
<dbReference type="AlphaFoldDB" id="N6V816"/>
<keyword evidence="1" id="KW-1133">Transmembrane helix</keyword>
<name>N6V816_9HYPH</name>
<feature type="transmembrane region" description="Helical" evidence="1">
    <location>
        <begin position="40"/>
        <end position="58"/>
    </location>
</feature>
<keyword evidence="1" id="KW-0812">Transmembrane</keyword>
<accession>N6V816</accession>
<evidence type="ECO:0000313" key="3">
    <source>
        <dbReference type="Proteomes" id="UP000014026"/>
    </source>
</evidence>
<dbReference type="RefSeq" id="WP_010702914.1">
    <property type="nucleotide sequence ID" value="NZ_KB915626.1"/>
</dbReference>
<keyword evidence="1" id="KW-0472">Membrane</keyword>
<proteinExistence type="predicted"/>
<dbReference type="EMBL" id="AGWB01000036">
    <property type="protein sequence ID" value="ENN89970.1"/>
    <property type="molecule type" value="Genomic_DNA"/>
</dbReference>
<feature type="transmembrane region" description="Helical" evidence="1">
    <location>
        <begin position="118"/>
        <end position="138"/>
    </location>
</feature>
<sequence length="273" mass="31249">MYTTLNVIMMIIWLLSLPVMITGLVLVCIKKQRKNGLKTLGLGVFLFLSSLIVGVALVDKIKTDQITHNNEIATSSSTALIDIDNQGENVIHTPTEDTNDQVTKPEIKKSENNDGIGFLGWFLLVILTLFSLSTLYHYRQYKRKKHFEEQVSMLLSDVSPSNFSEASEMFPELDAYEYDYRLMRNEKLLGIQEYVTFISSKKTKPFGRLLITNQAVIFESPEKNERITWTQIASASITYQGCQINRRSGIAWNYEFNATPRFAAVVRILEKYH</sequence>
<evidence type="ECO:0000313" key="2">
    <source>
        <dbReference type="EMBL" id="ENN89970.1"/>
    </source>
</evidence>
<protein>
    <submittedName>
        <fullName evidence="2">Putative membrane protein</fullName>
    </submittedName>
</protein>
<dbReference type="HOGENOM" id="CLU_066390_0_0_5"/>
<feature type="transmembrane region" description="Helical" evidence="1">
    <location>
        <begin position="6"/>
        <end position="28"/>
    </location>
</feature>
<dbReference type="PATRIC" id="fig|1094492.3.peg.1261"/>
<dbReference type="Proteomes" id="UP000014026">
    <property type="component" value="Unassembled WGS sequence"/>
</dbReference>
<organism evidence="2 3">
    <name type="scientific">Bartonella bovis m02</name>
    <dbReference type="NCBI Taxonomy" id="1094492"/>
    <lineage>
        <taxon>Bacteria</taxon>
        <taxon>Pseudomonadati</taxon>
        <taxon>Pseudomonadota</taxon>
        <taxon>Alphaproteobacteria</taxon>
        <taxon>Hyphomicrobiales</taxon>
        <taxon>Bartonellaceae</taxon>
        <taxon>Bartonella</taxon>
    </lineage>
</organism>
<comment type="caution">
    <text evidence="2">The sequence shown here is derived from an EMBL/GenBank/DDBJ whole genome shotgun (WGS) entry which is preliminary data.</text>
</comment>
<gene>
    <name evidence="2" type="ORF">m02_11640</name>
</gene>